<feature type="domain" description="F-box" evidence="2">
    <location>
        <begin position="7"/>
        <end position="65"/>
    </location>
</feature>
<dbReference type="OrthoDB" id="2269034at2759"/>
<dbReference type="Proteomes" id="UP000030653">
    <property type="component" value="Unassembled WGS sequence"/>
</dbReference>
<keyword evidence="4" id="KW-1185">Reference proteome</keyword>
<dbReference type="RefSeq" id="XP_040624696.1">
    <property type="nucleotide sequence ID" value="XM_040770707.1"/>
</dbReference>
<feature type="chain" id="PRO_5004067146" description="F-box domain-containing protein" evidence="1">
    <location>
        <begin position="29"/>
        <end position="449"/>
    </location>
</feature>
<sequence length="449" mass="50458">MGYLPPICRLPTELLALIFATIVQEYESDPPYPEALGWFLLSVTLVSYPWREIALGTPRLWRNILIPGYANLLDRSQGGESAWELVGRKYHSPAFCIRQSAVVPLFVYVDGDTWPQELIDSLLRPGICDRIQKHYLGPLAISSVTPHNFRSLRSLGISIQHFRTLELIYSWLLACGPSLFRLEFDSTLYCPTEPEALIAIPDLKPAELHNLKELCFWLVRPVDMPHILSCISAPHLEHLTLLLSRMKDWPSSERCIPPACLTSFGASGSTPLHELKQLTLGGRLTARDVHAVLSLASTLEELRLVDFQPPREETQFVLLSLAASESNTASISQTNASIPLISSSAPLLNSESTQPTFCSAPLRLLHLTTLALTRCKISLSELLRLLDYPLASAVRTMLLDRHKLIGYKLIGHELSELAALREAGISVWLWWHGPARFMFERRETVSLWE</sequence>
<feature type="signal peptide" evidence="1">
    <location>
        <begin position="1"/>
        <end position="28"/>
    </location>
</feature>
<dbReference type="AlphaFoldDB" id="M5FQK6"/>
<name>M5FQK6_DACPD</name>
<gene>
    <name evidence="3" type="ORF">DACRYDRAFT_119030</name>
</gene>
<dbReference type="EMBL" id="JH795875">
    <property type="protein sequence ID" value="EJT97798.1"/>
    <property type="molecule type" value="Genomic_DNA"/>
</dbReference>
<evidence type="ECO:0000313" key="3">
    <source>
        <dbReference type="EMBL" id="EJT97798.1"/>
    </source>
</evidence>
<accession>M5FQK6</accession>
<keyword evidence="1" id="KW-0732">Signal</keyword>
<reference evidence="3 4" key="1">
    <citation type="journal article" date="2012" name="Science">
        <title>The Paleozoic origin of enzymatic lignin decomposition reconstructed from 31 fungal genomes.</title>
        <authorList>
            <person name="Floudas D."/>
            <person name="Binder M."/>
            <person name="Riley R."/>
            <person name="Barry K."/>
            <person name="Blanchette R.A."/>
            <person name="Henrissat B."/>
            <person name="Martinez A.T."/>
            <person name="Otillar R."/>
            <person name="Spatafora J.W."/>
            <person name="Yadav J.S."/>
            <person name="Aerts A."/>
            <person name="Benoit I."/>
            <person name="Boyd A."/>
            <person name="Carlson A."/>
            <person name="Copeland A."/>
            <person name="Coutinho P.M."/>
            <person name="de Vries R.P."/>
            <person name="Ferreira P."/>
            <person name="Findley K."/>
            <person name="Foster B."/>
            <person name="Gaskell J."/>
            <person name="Glotzer D."/>
            <person name="Gorecki P."/>
            <person name="Heitman J."/>
            <person name="Hesse C."/>
            <person name="Hori C."/>
            <person name="Igarashi K."/>
            <person name="Jurgens J.A."/>
            <person name="Kallen N."/>
            <person name="Kersten P."/>
            <person name="Kohler A."/>
            <person name="Kuees U."/>
            <person name="Kumar T.K.A."/>
            <person name="Kuo A."/>
            <person name="LaButti K."/>
            <person name="Larrondo L.F."/>
            <person name="Lindquist E."/>
            <person name="Ling A."/>
            <person name="Lombard V."/>
            <person name="Lucas S."/>
            <person name="Lundell T."/>
            <person name="Martin R."/>
            <person name="McLaughlin D.J."/>
            <person name="Morgenstern I."/>
            <person name="Morin E."/>
            <person name="Murat C."/>
            <person name="Nagy L.G."/>
            <person name="Nolan M."/>
            <person name="Ohm R.A."/>
            <person name="Patyshakuliyeva A."/>
            <person name="Rokas A."/>
            <person name="Ruiz-Duenas F.J."/>
            <person name="Sabat G."/>
            <person name="Salamov A."/>
            <person name="Samejima M."/>
            <person name="Schmutz J."/>
            <person name="Slot J.C."/>
            <person name="St John F."/>
            <person name="Stenlid J."/>
            <person name="Sun H."/>
            <person name="Sun S."/>
            <person name="Syed K."/>
            <person name="Tsang A."/>
            <person name="Wiebenga A."/>
            <person name="Young D."/>
            <person name="Pisabarro A."/>
            <person name="Eastwood D.C."/>
            <person name="Martin F."/>
            <person name="Cullen D."/>
            <person name="Grigoriev I.V."/>
            <person name="Hibbett D.S."/>
        </authorList>
    </citation>
    <scope>NUCLEOTIDE SEQUENCE [LARGE SCALE GENOMIC DNA]</scope>
    <source>
        <strain evidence="3 4">DJM-731 SS1</strain>
    </source>
</reference>
<organism evidence="3 4">
    <name type="scientific">Dacryopinax primogenitus (strain DJM 731)</name>
    <name type="common">Brown rot fungus</name>
    <dbReference type="NCBI Taxonomy" id="1858805"/>
    <lineage>
        <taxon>Eukaryota</taxon>
        <taxon>Fungi</taxon>
        <taxon>Dikarya</taxon>
        <taxon>Basidiomycota</taxon>
        <taxon>Agaricomycotina</taxon>
        <taxon>Dacrymycetes</taxon>
        <taxon>Dacrymycetales</taxon>
        <taxon>Dacrymycetaceae</taxon>
        <taxon>Dacryopinax</taxon>
    </lineage>
</organism>
<evidence type="ECO:0000313" key="4">
    <source>
        <dbReference type="Proteomes" id="UP000030653"/>
    </source>
</evidence>
<proteinExistence type="predicted"/>
<dbReference type="InterPro" id="IPR001810">
    <property type="entry name" value="F-box_dom"/>
</dbReference>
<dbReference type="Pfam" id="PF12937">
    <property type="entry name" value="F-box-like"/>
    <property type="match status" value="1"/>
</dbReference>
<dbReference type="HOGENOM" id="CLU_609759_0_0_1"/>
<dbReference type="GeneID" id="63685769"/>
<protein>
    <recommendedName>
        <fullName evidence="2">F-box domain-containing protein</fullName>
    </recommendedName>
</protein>
<evidence type="ECO:0000259" key="2">
    <source>
        <dbReference type="Pfam" id="PF12937"/>
    </source>
</evidence>
<evidence type="ECO:0000256" key="1">
    <source>
        <dbReference type="SAM" id="SignalP"/>
    </source>
</evidence>